<evidence type="ECO:0000256" key="1">
    <source>
        <dbReference type="ARBA" id="ARBA00004651"/>
    </source>
</evidence>
<feature type="compositionally biased region" description="Acidic residues" evidence="9">
    <location>
        <begin position="218"/>
        <end position="229"/>
    </location>
</feature>
<feature type="region of interest" description="Disordered" evidence="9">
    <location>
        <begin position="216"/>
        <end position="242"/>
    </location>
</feature>
<accession>A0A2Z3GZ22</accession>
<keyword evidence="7 10" id="KW-0472">Membrane</keyword>
<feature type="compositionally biased region" description="Basic residues" evidence="9">
    <location>
        <begin position="233"/>
        <end position="242"/>
    </location>
</feature>
<feature type="transmembrane region" description="Helical" evidence="10">
    <location>
        <begin position="110"/>
        <end position="135"/>
    </location>
</feature>
<evidence type="ECO:0000256" key="4">
    <source>
        <dbReference type="ARBA" id="ARBA00022692"/>
    </source>
</evidence>
<dbReference type="PANTHER" id="PTHR30625:SF15">
    <property type="entry name" value="BIOPOLYMER TRANSPORT PROTEIN EXBB"/>
    <property type="match status" value="1"/>
</dbReference>
<comment type="subcellular location">
    <subcellularLocation>
        <location evidence="1">Cell membrane</location>
        <topology evidence="1">Multi-pass membrane protein</topology>
    </subcellularLocation>
    <subcellularLocation>
        <location evidence="8">Membrane</location>
        <topology evidence="8">Multi-pass membrane protein</topology>
    </subcellularLocation>
</comment>
<feature type="transmembrane region" description="Helical" evidence="10">
    <location>
        <begin position="160"/>
        <end position="184"/>
    </location>
</feature>
<keyword evidence="6 10" id="KW-1133">Transmembrane helix</keyword>
<dbReference type="Proteomes" id="UP000245802">
    <property type="component" value="Chromosome"/>
</dbReference>
<feature type="transmembrane region" description="Helical" evidence="10">
    <location>
        <begin position="12"/>
        <end position="34"/>
    </location>
</feature>
<feature type="domain" description="MotA/TolQ/ExbB proton channel" evidence="11">
    <location>
        <begin position="74"/>
        <end position="192"/>
    </location>
</feature>
<evidence type="ECO:0000313" key="12">
    <source>
        <dbReference type="EMBL" id="AWM37921.1"/>
    </source>
</evidence>
<dbReference type="GO" id="GO:0005886">
    <property type="term" value="C:plasma membrane"/>
    <property type="evidence" value="ECO:0007669"/>
    <property type="project" value="UniProtKB-SubCell"/>
</dbReference>
<evidence type="ECO:0000256" key="7">
    <source>
        <dbReference type="ARBA" id="ARBA00023136"/>
    </source>
</evidence>
<keyword evidence="5 8" id="KW-0653">Protein transport</keyword>
<comment type="similarity">
    <text evidence="8">Belongs to the exbB/tolQ family.</text>
</comment>
<dbReference type="KEGG" id="gog:C1280_13595"/>
<evidence type="ECO:0000313" key="13">
    <source>
        <dbReference type="Proteomes" id="UP000245802"/>
    </source>
</evidence>
<gene>
    <name evidence="12" type="ORF">C1280_13595</name>
</gene>
<dbReference type="OrthoDB" id="9809716at2"/>
<evidence type="ECO:0000256" key="3">
    <source>
        <dbReference type="ARBA" id="ARBA00022475"/>
    </source>
</evidence>
<dbReference type="Pfam" id="PF01618">
    <property type="entry name" value="MotA_ExbB"/>
    <property type="match status" value="1"/>
</dbReference>
<proteinExistence type="inferred from homology"/>
<dbReference type="PANTHER" id="PTHR30625">
    <property type="entry name" value="PROTEIN TOLQ"/>
    <property type="match status" value="1"/>
</dbReference>
<dbReference type="InterPro" id="IPR050790">
    <property type="entry name" value="ExbB/TolQ_transport"/>
</dbReference>
<dbReference type="EMBL" id="CP025958">
    <property type="protein sequence ID" value="AWM37921.1"/>
    <property type="molecule type" value="Genomic_DNA"/>
</dbReference>
<keyword evidence="4 10" id="KW-0812">Transmembrane</keyword>
<evidence type="ECO:0000256" key="2">
    <source>
        <dbReference type="ARBA" id="ARBA00022448"/>
    </source>
</evidence>
<keyword evidence="2 8" id="KW-0813">Transport</keyword>
<name>A0A2Z3GZ22_9BACT</name>
<reference evidence="12 13" key="1">
    <citation type="submission" date="2018-01" db="EMBL/GenBank/DDBJ databases">
        <title>G. obscuriglobus.</title>
        <authorList>
            <person name="Franke J."/>
            <person name="Blomberg W."/>
            <person name="Selmecki A."/>
        </authorList>
    </citation>
    <scope>NUCLEOTIDE SEQUENCE [LARGE SCALE GENOMIC DNA]</scope>
    <source>
        <strain evidence="12 13">DSM 5831</strain>
    </source>
</reference>
<dbReference type="InterPro" id="IPR002898">
    <property type="entry name" value="MotA_ExbB_proton_chnl"/>
</dbReference>
<evidence type="ECO:0000256" key="5">
    <source>
        <dbReference type="ARBA" id="ARBA00022927"/>
    </source>
</evidence>
<keyword evidence="3" id="KW-1003">Cell membrane</keyword>
<evidence type="ECO:0000256" key="6">
    <source>
        <dbReference type="ARBA" id="ARBA00022989"/>
    </source>
</evidence>
<keyword evidence="13" id="KW-1185">Reference proteome</keyword>
<protein>
    <submittedName>
        <fullName evidence="12">MotA/TolQ/ExbB proton channel family protein</fullName>
    </submittedName>
</protein>
<dbReference type="RefSeq" id="WP_010045000.1">
    <property type="nucleotide sequence ID" value="NZ_CP025958.1"/>
</dbReference>
<evidence type="ECO:0000256" key="10">
    <source>
        <dbReference type="SAM" id="Phobius"/>
    </source>
</evidence>
<evidence type="ECO:0000256" key="9">
    <source>
        <dbReference type="SAM" id="MobiDB-lite"/>
    </source>
</evidence>
<organism evidence="12 13">
    <name type="scientific">Gemmata obscuriglobus</name>
    <dbReference type="NCBI Taxonomy" id="114"/>
    <lineage>
        <taxon>Bacteria</taxon>
        <taxon>Pseudomonadati</taxon>
        <taxon>Planctomycetota</taxon>
        <taxon>Planctomycetia</taxon>
        <taxon>Gemmatales</taxon>
        <taxon>Gemmataceae</taxon>
        <taxon>Gemmata</taxon>
    </lineage>
</organism>
<evidence type="ECO:0000256" key="8">
    <source>
        <dbReference type="RuleBase" id="RU004057"/>
    </source>
</evidence>
<dbReference type="AlphaFoldDB" id="A0A2Z3GZ22"/>
<dbReference type="GO" id="GO:0017038">
    <property type="term" value="P:protein import"/>
    <property type="evidence" value="ECO:0007669"/>
    <property type="project" value="TreeGrafter"/>
</dbReference>
<sequence>MKAVYDFFINEWYFSIPLVIMSLIAGALVIWRILLNNSAKTDMDDFLPVFQQTLRKGGVKAAIALCKEEKGLIPSRLFVAGLEAADQGAAAMRRSMANENELEIVPRLHFLLAPILAIAKIATMVGLFFTVISMINTFNAIGEGAATGKAKEIGGHASKIGLALFATALGLFTAIPLVFSHVLFKEWIAKFEIRVKSSSQKLITLVTNYKKDPKLLDTSEEGERDDEDEGRPARSRRRARAD</sequence>
<evidence type="ECO:0000259" key="11">
    <source>
        <dbReference type="Pfam" id="PF01618"/>
    </source>
</evidence>